<protein>
    <submittedName>
        <fullName evidence="3">Uncharacterized protein</fullName>
    </submittedName>
</protein>
<gene>
    <name evidence="3" type="ORF">TGFOU_295370</name>
</gene>
<feature type="region of interest" description="Disordered" evidence="2">
    <location>
        <begin position="226"/>
        <end position="254"/>
    </location>
</feature>
<reference evidence="3 4" key="1">
    <citation type="submission" date="2014-07" db="EMBL/GenBank/DDBJ databases">
        <authorList>
            <person name="Sibley D."/>
            <person name="Venepally P."/>
            <person name="Karamycheva S."/>
            <person name="Hadjithomas M."/>
            <person name="Khan A."/>
            <person name="Brunk B."/>
            <person name="Roos D."/>
            <person name="Caler E."/>
            <person name="Lorenzi H."/>
        </authorList>
    </citation>
    <scope>NUCLEOTIDE SEQUENCE [LARGE SCALE GENOMIC DNA]</scope>
    <source>
        <strain evidence="3 4">FOU</strain>
    </source>
</reference>
<comment type="caution">
    <text evidence="3">The sequence shown here is derived from an EMBL/GenBank/DDBJ whole genome shotgun (WGS) entry which is preliminary data.</text>
</comment>
<dbReference type="Proteomes" id="UP000028838">
    <property type="component" value="Unassembled WGS sequence"/>
</dbReference>
<accession>A0A086JUB5</accession>
<keyword evidence="1" id="KW-0175">Coiled coil</keyword>
<evidence type="ECO:0000256" key="1">
    <source>
        <dbReference type="SAM" id="Coils"/>
    </source>
</evidence>
<proteinExistence type="predicted"/>
<dbReference type="VEuPathDB" id="ToxoDB:TGFOU_295370"/>
<dbReference type="AlphaFoldDB" id="A0A086JUB5"/>
<feature type="region of interest" description="Disordered" evidence="2">
    <location>
        <begin position="80"/>
        <end position="129"/>
    </location>
</feature>
<name>A0A086JUB5_TOXGO</name>
<evidence type="ECO:0000256" key="2">
    <source>
        <dbReference type="SAM" id="MobiDB-lite"/>
    </source>
</evidence>
<dbReference type="OrthoDB" id="10343231at2759"/>
<evidence type="ECO:0000313" key="4">
    <source>
        <dbReference type="Proteomes" id="UP000028838"/>
    </source>
</evidence>
<evidence type="ECO:0000313" key="3">
    <source>
        <dbReference type="EMBL" id="KFG35733.1"/>
    </source>
</evidence>
<feature type="compositionally biased region" description="Basic and acidic residues" evidence="2">
    <location>
        <begin position="102"/>
        <end position="123"/>
    </location>
</feature>
<organism evidence="3 4">
    <name type="scientific">Toxoplasma gondii FOU</name>
    <dbReference type="NCBI Taxonomy" id="943167"/>
    <lineage>
        <taxon>Eukaryota</taxon>
        <taxon>Sar</taxon>
        <taxon>Alveolata</taxon>
        <taxon>Apicomplexa</taxon>
        <taxon>Conoidasida</taxon>
        <taxon>Coccidia</taxon>
        <taxon>Eucoccidiorida</taxon>
        <taxon>Eimeriorina</taxon>
        <taxon>Sarcocystidae</taxon>
        <taxon>Toxoplasma</taxon>
    </lineage>
</organism>
<feature type="coiled-coil region" evidence="1">
    <location>
        <begin position="143"/>
        <end position="178"/>
    </location>
</feature>
<dbReference type="EMBL" id="AEYH02002715">
    <property type="protein sequence ID" value="KFG35733.1"/>
    <property type="molecule type" value="Genomic_DNA"/>
</dbReference>
<sequence length="273" mass="29729">MRVLGSPQLPSFRLSDRAGAVIARALSFSSLHRQVTPPTFFSPLVSVRIFGANASGDCSAETHRGPWRLFSSFQQRQRMRSMSSRASAHESATGAPVSGDVSAEKKEGTEARDCRWPEQKGGGDGEAEDSMALNEKRSLLSRVLTLEQRVGALERALRENERQLKEFVIEKVLDLEDELRTLDPRHHTVSAVGSSSRPGEAASEATNCMQPSHVVVESFEGVGETLQGATVESAESVKSESGEGDNPFIIDTPCSVSTVCTDTPRRQRGRSRE</sequence>